<protein>
    <recommendedName>
        <fullName evidence="10">Calponin-homology (CH) domain-containing protein</fullName>
    </recommendedName>
</protein>
<dbReference type="PROSITE" id="PS50021">
    <property type="entry name" value="CH"/>
    <property type="match status" value="1"/>
</dbReference>
<dbReference type="InterPro" id="IPR043936">
    <property type="entry name" value="HOOK_N"/>
</dbReference>
<feature type="compositionally biased region" description="Polar residues" evidence="8">
    <location>
        <begin position="714"/>
        <end position="723"/>
    </location>
</feature>
<feature type="coiled-coil region" evidence="7">
    <location>
        <begin position="242"/>
        <end position="414"/>
    </location>
</feature>
<evidence type="ECO:0000256" key="4">
    <source>
        <dbReference type="ARBA" id="ARBA00022701"/>
    </source>
</evidence>
<dbReference type="OrthoDB" id="49395at2759"/>
<evidence type="ECO:0000256" key="1">
    <source>
        <dbReference type="ARBA" id="ARBA00004245"/>
    </source>
</evidence>
<dbReference type="PANTHER" id="PTHR18947">
    <property type="entry name" value="HOOK PROTEINS"/>
    <property type="match status" value="1"/>
</dbReference>
<feature type="signal peptide" evidence="9">
    <location>
        <begin position="1"/>
        <end position="20"/>
    </location>
</feature>
<evidence type="ECO:0000256" key="2">
    <source>
        <dbReference type="ARBA" id="ARBA00006946"/>
    </source>
</evidence>
<dbReference type="GO" id="GO:0051959">
    <property type="term" value="F:dynein light intermediate chain binding"/>
    <property type="evidence" value="ECO:0007669"/>
    <property type="project" value="TreeGrafter"/>
</dbReference>
<dbReference type="GO" id="GO:0005813">
    <property type="term" value="C:centrosome"/>
    <property type="evidence" value="ECO:0007669"/>
    <property type="project" value="TreeGrafter"/>
</dbReference>
<organism evidence="11 12">
    <name type="scientific">Paragonimus skrjabini miyazakii</name>
    <dbReference type="NCBI Taxonomy" id="59628"/>
    <lineage>
        <taxon>Eukaryota</taxon>
        <taxon>Metazoa</taxon>
        <taxon>Spiralia</taxon>
        <taxon>Lophotrochozoa</taxon>
        <taxon>Platyhelminthes</taxon>
        <taxon>Trematoda</taxon>
        <taxon>Digenea</taxon>
        <taxon>Plagiorchiida</taxon>
        <taxon>Troglotremata</taxon>
        <taxon>Troglotrematidae</taxon>
        <taxon>Paragonimus</taxon>
    </lineage>
</organism>
<evidence type="ECO:0000256" key="6">
    <source>
        <dbReference type="ARBA" id="ARBA00023212"/>
    </source>
</evidence>
<evidence type="ECO:0000259" key="10">
    <source>
        <dbReference type="PROSITE" id="PS50021"/>
    </source>
</evidence>
<keyword evidence="3" id="KW-0963">Cytoplasm</keyword>
<dbReference type="GO" id="GO:0005874">
    <property type="term" value="C:microtubule"/>
    <property type="evidence" value="ECO:0007669"/>
    <property type="project" value="UniProtKB-KW"/>
</dbReference>
<keyword evidence="5 7" id="KW-0175">Coiled coil</keyword>
<keyword evidence="4" id="KW-0493">Microtubule</keyword>
<evidence type="ECO:0000256" key="3">
    <source>
        <dbReference type="ARBA" id="ARBA00022490"/>
    </source>
</evidence>
<proteinExistence type="inferred from homology"/>
<sequence>MSGSHLVKYLLTWLRTFVAAERVETVENISDGLVIAKVLYAISPDRFPPHWLGRLNHEPNLDSRAKVHNLQIVLDAVADFLTKIPDEHIVVQPVPDLELIAEKNDEDAAFRLLQLVLGCAVNCESKQTYIEAIMCMEESVQHVLMEAIQQLLTADDEFKRLVTQNELLSQKCHEFELKLSIVSGEKAALQSELERLRFGHTAHPTISSDGVVRGDDNLVPSAELISPGSRSAMSPVVASVRISQLQDQLTKLRNELYQTETSKEELRLKLADALINIQDLKQKCELLSKTADESIHLKDELDIAREELAVAARLSATVEQLRKRADEAMELRARCAQLEADNVVCFDRIAELEQEARLCGNIRSQAETQRMQAASARNEVNEAIRRAELAESELAKVREELSSTSREKLRLIAELNSLRSCCEQLQLSVLPSRDDVSFQEDAIRLRSDAGFQITPAIETQMLNLREELSRLQTSLSSLEMTATNSVESDQVITEGVSACVDPAPNTSQPTIINIQPGCHSVSPHSLTKFPSDTSLHSKCEEEQQKFSDMLLQSTRAQLAQKETEFYNMEQKYRAYLWKAREVIRFLHSQKRKQDLIPEGSNDVLNVDPESSEVARLRTLLVEKEAIIEKLEKYHDQTRLHRDAEERIVLAAWYNLATERARGALEDRIRDSTELSHQNKTSHKGRHLVEHPPGARSNTSFLEQQRERHLKPPRGQTSMVMASK</sequence>
<dbReference type="InterPro" id="IPR036872">
    <property type="entry name" value="CH_dom_sf"/>
</dbReference>
<accession>A0A8S9YBW0</accession>
<dbReference type="PANTHER" id="PTHR18947:SF39">
    <property type="entry name" value="PROTEIN HOOK"/>
    <property type="match status" value="1"/>
</dbReference>
<evidence type="ECO:0000256" key="5">
    <source>
        <dbReference type="ARBA" id="ARBA00023054"/>
    </source>
</evidence>
<dbReference type="GO" id="GO:0005737">
    <property type="term" value="C:cytoplasm"/>
    <property type="evidence" value="ECO:0007669"/>
    <property type="project" value="TreeGrafter"/>
</dbReference>
<dbReference type="GO" id="GO:0008017">
    <property type="term" value="F:microtubule binding"/>
    <property type="evidence" value="ECO:0007669"/>
    <property type="project" value="InterPro"/>
</dbReference>
<evidence type="ECO:0000256" key="7">
    <source>
        <dbReference type="SAM" id="Coils"/>
    </source>
</evidence>
<dbReference type="GO" id="GO:0031122">
    <property type="term" value="P:cytoplasmic microtubule organization"/>
    <property type="evidence" value="ECO:0007669"/>
    <property type="project" value="InterPro"/>
</dbReference>
<name>A0A8S9YBW0_9TREM</name>
<dbReference type="EMBL" id="JTDE01020829">
    <property type="protein sequence ID" value="KAF7233756.1"/>
    <property type="molecule type" value="Genomic_DNA"/>
</dbReference>
<keyword evidence="6" id="KW-0206">Cytoskeleton</keyword>
<dbReference type="Pfam" id="PF19047">
    <property type="entry name" value="HOOK_N"/>
    <property type="match status" value="1"/>
</dbReference>
<evidence type="ECO:0000256" key="9">
    <source>
        <dbReference type="SAM" id="SignalP"/>
    </source>
</evidence>
<evidence type="ECO:0000313" key="12">
    <source>
        <dbReference type="Proteomes" id="UP000822476"/>
    </source>
</evidence>
<evidence type="ECO:0000256" key="8">
    <source>
        <dbReference type="SAM" id="MobiDB-lite"/>
    </source>
</evidence>
<evidence type="ECO:0000313" key="11">
    <source>
        <dbReference type="EMBL" id="KAF7233756.1"/>
    </source>
</evidence>
<dbReference type="Proteomes" id="UP000822476">
    <property type="component" value="Unassembled WGS sequence"/>
</dbReference>
<dbReference type="GO" id="GO:0030705">
    <property type="term" value="P:cytoskeleton-dependent intracellular transport"/>
    <property type="evidence" value="ECO:0007669"/>
    <property type="project" value="InterPro"/>
</dbReference>
<dbReference type="InterPro" id="IPR008636">
    <property type="entry name" value="Hook_C"/>
</dbReference>
<gene>
    <name evidence="11" type="ORF">EG68_09421</name>
</gene>
<feature type="domain" description="Calponin-homology (CH)" evidence="10">
    <location>
        <begin position="4"/>
        <end position="120"/>
    </location>
</feature>
<comment type="similarity">
    <text evidence="2">Belongs to the hook family.</text>
</comment>
<dbReference type="InterPro" id="IPR001715">
    <property type="entry name" value="CH_dom"/>
</dbReference>
<dbReference type="FunFam" id="1.10.418.10:FF:000024">
    <property type="entry name" value="Hook homolog 3 (Drosophila)"/>
    <property type="match status" value="1"/>
</dbReference>
<comment type="subcellular location">
    <subcellularLocation>
        <location evidence="1">Cytoplasm</location>
        <location evidence="1">Cytoskeleton</location>
    </subcellularLocation>
</comment>
<keyword evidence="12" id="KW-1185">Reference proteome</keyword>
<dbReference type="AlphaFoldDB" id="A0A8S9YBW0"/>
<comment type="caution">
    <text evidence="11">The sequence shown here is derived from an EMBL/GenBank/DDBJ whole genome shotgun (WGS) entry which is preliminary data.</text>
</comment>
<feature type="chain" id="PRO_5035852295" description="Calponin-homology (CH) domain-containing protein" evidence="9">
    <location>
        <begin position="21"/>
        <end position="723"/>
    </location>
</feature>
<dbReference type="Pfam" id="PF05622">
    <property type="entry name" value="HOOK"/>
    <property type="match status" value="2"/>
</dbReference>
<reference evidence="11" key="1">
    <citation type="submission" date="2019-07" db="EMBL/GenBank/DDBJ databases">
        <title>Annotation for the trematode Paragonimus miyazaki's.</title>
        <authorList>
            <person name="Choi Y.-J."/>
        </authorList>
    </citation>
    <scope>NUCLEOTIDE SEQUENCE</scope>
    <source>
        <strain evidence="11">Japan</strain>
    </source>
</reference>
<dbReference type="SUPFAM" id="SSF116907">
    <property type="entry name" value="Hook domain"/>
    <property type="match status" value="1"/>
</dbReference>
<keyword evidence="9" id="KW-0732">Signal</keyword>
<dbReference type="Gene3D" id="1.10.418.10">
    <property type="entry name" value="Calponin-like domain"/>
    <property type="match status" value="1"/>
</dbReference>
<feature type="region of interest" description="Disordered" evidence="8">
    <location>
        <begin position="668"/>
        <end position="723"/>
    </location>
</feature>